<dbReference type="RefSeq" id="WP_266337282.1">
    <property type="nucleotide sequence ID" value="NZ_JAPKNK010000001.1"/>
</dbReference>
<sequence>MAIKSMPTKDWASALKDRTNGLFLAPYDHDDLDPSNFYDLFKPGGRHHYAPTMTSW</sequence>
<dbReference type="AlphaFoldDB" id="A0A9X3DYQ7"/>
<dbReference type="Proteomes" id="UP001144805">
    <property type="component" value="Unassembled WGS sequence"/>
</dbReference>
<dbReference type="EMBL" id="JAPKNK010000001">
    <property type="protein sequence ID" value="MCX5568335.1"/>
    <property type="molecule type" value="Genomic_DNA"/>
</dbReference>
<proteinExistence type="predicted"/>
<organism evidence="1 2">
    <name type="scientific">Kaistia nematophila</name>
    <dbReference type="NCBI Taxonomy" id="2994654"/>
    <lineage>
        <taxon>Bacteria</taxon>
        <taxon>Pseudomonadati</taxon>
        <taxon>Pseudomonadota</taxon>
        <taxon>Alphaproteobacteria</taxon>
        <taxon>Hyphomicrobiales</taxon>
        <taxon>Kaistiaceae</taxon>
        <taxon>Kaistia</taxon>
    </lineage>
</organism>
<evidence type="ECO:0000313" key="1">
    <source>
        <dbReference type="EMBL" id="MCX5568335.1"/>
    </source>
</evidence>
<evidence type="ECO:0000313" key="2">
    <source>
        <dbReference type="Proteomes" id="UP001144805"/>
    </source>
</evidence>
<protein>
    <submittedName>
        <fullName evidence="1">Uncharacterized protein</fullName>
    </submittedName>
</protein>
<comment type="caution">
    <text evidence="1">The sequence shown here is derived from an EMBL/GenBank/DDBJ whole genome shotgun (WGS) entry which is preliminary data.</text>
</comment>
<keyword evidence="2" id="KW-1185">Reference proteome</keyword>
<accession>A0A9X3DYQ7</accession>
<reference evidence="1" key="1">
    <citation type="submission" date="2022-11" db="EMBL/GenBank/DDBJ databases">
        <title>Biodiversity and phylogenetic relationships of bacteria.</title>
        <authorList>
            <person name="Machado R.A.R."/>
            <person name="Bhat A."/>
            <person name="Loulou A."/>
            <person name="Kallel S."/>
        </authorList>
    </citation>
    <scope>NUCLEOTIDE SEQUENCE</scope>
    <source>
        <strain evidence="1">K-TC2</strain>
    </source>
</reference>
<gene>
    <name evidence="1" type="ORF">OSH07_03915</name>
</gene>
<name>A0A9X3DYQ7_9HYPH</name>